<dbReference type="SUPFAM" id="SSF55811">
    <property type="entry name" value="Nudix"/>
    <property type="match status" value="1"/>
</dbReference>
<dbReference type="GO" id="GO:0006167">
    <property type="term" value="P:AMP biosynthetic process"/>
    <property type="evidence" value="ECO:0007669"/>
    <property type="project" value="TreeGrafter"/>
</dbReference>
<dbReference type="GO" id="GO:0004081">
    <property type="term" value="F:bis(5'-nucleosyl)-tetraphosphatase (asymmetrical) activity"/>
    <property type="evidence" value="ECO:0007669"/>
    <property type="project" value="TreeGrafter"/>
</dbReference>
<comment type="similarity">
    <text evidence="2">Belongs to the Nudix hydrolase family.</text>
</comment>
<reference evidence="4 5" key="1">
    <citation type="submission" date="2018-05" db="EMBL/GenBank/DDBJ databases">
        <title>Complete genome sequence of Arcticibacterium luteifluviistationis SM1504T, a cytophagaceae bacterium isolated from Arctic surface seawater.</title>
        <authorList>
            <person name="Li Y."/>
            <person name="Qin Q.-L."/>
        </authorList>
    </citation>
    <scope>NUCLEOTIDE SEQUENCE [LARGE SCALE GENOMIC DNA]</scope>
    <source>
        <strain evidence="4 5">SM1504</strain>
    </source>
</reference>
<dbReference type="RefSeq" id="WP_111372182.1">
    <property type="nucleotide sequence ID" value="NZ_CP029480.1"/>
</dbReference>
<dbReference type="InterPro" id="IPR000086">
    <property type="entry name" value="NUDIX_hydrolase_dom"/>
</dbReference>
<dbReference type="InterPro" id="IPR051325">
    <property type="entry name" value="Nudix_hydrolase_domain"/>
</dbReference>
<dbReference type="InterPro" id="IPR020476">
    <property type="entry name" value="Nudix_hydrolase"/>
</dbReference>
<dbReference type="GO" id="GO:0006754">
    <property type="term" value="P:ATP biosynthetic process"/>
    <property type="evidence" value="ECO:0007669"/>
    <property type="project" value="TreeGrafter"/>
</dbReference>
<dbReference type="Gene3D" id="3.90.79.10">
    <property type="entry name" value="Nucleoside Triphosphate Pyrophosphohydrolase"/>
    <property type="match status" value="1"/>
</dbReference>
<evidence type="ECO:0000259" key="3">
    <source>
        <dbReference type="PROSITE" id="PS51462"/>
    </source>
</evidence>
<dbReference type="PANTHER" id="PTHR21340">
    <property type="entry name" value="DIADENOSINE 5,5-P1,P4-TETRAPHOSPHATE PYROPHOSPHOHYDROLASE MUTT"/>
    <property type="match status" value="1"/>
</dbReference>
<dbReference type="OrthoDB" id="9816289at2"/>
<evidence type="ECO:0000256" key="1">
    <source>
        <dbReference type="ARBA" id="ARBA00022801"/>
    </source>
</evidence>
<accession>A0A2Z4GCH1</accession>
<evidence type="ECO:0000256" key="2">
    <source>
        <dbReference type="RuleBase" id="RU003476"/>
    </source>
</evidence>
<dbReference type="KEGG" id="als:DJ013_12750"/>
<gene>
    <name evidence="4" type="ORF">DJ013_12750</name>
</gene>
<sequence>MVIFINDRPIYLIEGQARVNKKFDTIISDISMIKSLKEWRKKILIPNANDEIIMAFFKAIKEIKKFDFKSITFLVEDLEEAEKTVFDQYKIVDAAGGLVLNKENKILMIHRLNKWDFPKGKAEKGETIRETALREVEEECNIKVALIDKYYISYHTYLHKNQRVLKRTYWYQMQLISDINMAPQKDEGIDDVRWMNTAEMYKALHKSYPSILNVVKKMMNQELSFSKG</sequence>
<dbReference type="PROSITE" id="PS00893">
    <property type="entry name" value="NUDIX_BOX"/>
    <property type="match status" value="1"/>
</dbReference>
<dbReference type="EMBL" id="CP029480">
    <property type="protein sequence ID" value="AWV98989.1"/>
    <property type="molecule type" value="Genomic_DNA"/>
</dbReference>
<feature type="domain" description="Nudix hydrolase" evidence="3">
    <location>
        <begin position="90"/>
        <end position="217"/>
    </location>
</feature>
<name>A0A2Z4GCH1_9BACT</name>
<dbReference type="InterPro" id="IPR015797">
    <property type="entry name" value="NUDIX_hydrolase-like_dom_sf"/>
</dbReference>
<protein>
    <submittedName>
        <fullName evidence="4">NUDIX hydrolase</fullName>
    </submittedName>
</protein>
<dbReference type="Pfam" id="PF00293">
    <property type="entry name" value="NUDIX"/>
    <property type="match status" value="1"/>
</dbReference>
<dbReference type="PRINTS" id="PR00502">
    <property type="entry name" value="NUDIXFAMILY"/>
</dbReference>
<evidence type="ECO:0000313" key="4">
    <source>
        <dbReference type="EMBL" id="AWV98989.1"/>
    </source>
</evidence>
<dbReference type="PROSITE" id="PS51462">
    <property type="entry name" value="NUDIX"/>
    <property type="match status" value="1"/>
</dbReference>
<dbReference type="Proteomes" id="UP000249873">
    <property type="component" value="Chromosome"/>
</dbReference>
<evidence type="ECO:0000313" key="5">
    <source>
        <dbReference type="Proteomes" id="UP000249873"/>
    </source>
</evidence>
<dbReference type="CDD" id="cd03673">
    <property type="entry name" value="NUDIX_Ap6A_hydrolase"/>
    <property type="match status" value="1"/>
</dbReference>
<keyword evidence="5" id="KW-1185">Reference proteome</keyword>
<dbReference type="AlphaFoldDB" id="A0A2Z4GCH1"/>
<dbReference type="InterPro" id="IPR020084">
    <property type="entry name" value="NUDIX_hydrolase_CS"/>
</dbReference>
<proteinExistence type="inferred from homology"/>
<organism evidence="4 5">
    <name type="scientific">Arcticibacterium luteifluviistationis</name>
    <dbReference type="NCBI Taxonomy" id="1784714"/>
    <lineage>
        <taxon>Bacteria</taxon>
        <taxon>Pseudomonadati</taxon>
        <taxon>Bacteroidota</taxon>
        <taxon>Cytophagia</taxon>
        <taxon>Cytophagales</taxon>
        <taxon>Leadbetterellaceae</taxon>
        <taxon>Arcticibacterium</taxon>
    </lineage>
</organism>
<dbReference type="PANTHER" id="PTHR21340:SF0">
    <property type="entry name" value="BIS(5'-NUCLEOSYL)-TETRAPHOSPHATASE [ASYMMETRICAL]"/>
    <property type="match status" value="1"/>
</dbReference>
<keyword evidence="1 2" id="KW-0378">Hydrolase</keyword>